<dbReference type="RefSeq" id="WP_369725985.1">
    <property type="nucleotide sequence ID" value="NZ_CP165734.1"/>
</dbReference>
<evidence type="ECO:0000313" key="1">
    <source>
        <dbReference type="EMBL" id="XDV60634.1"/>
    </source>
</evidence>
<gene>
    <name evidence="1" type="ORF">AB8Z38_15645</name>
</gene>
<sequence length="86" mass="10265">MEKHAERLLEAVERLFGERIQGEETVAANAQMNLWRIRNLRTEMLQAFLDEPSPASMKRIMNLERYERAARAKRKRLAKRLKTLKR</sequence>
<proteinExistence type="predicted"/>
<reference evidence="1" key="1">
    <citation type="submission" date="2024-08" db="EMBL/GenBank/DDBJ databases">
        <authorList>
            <person name="Chaddad Z."/>
            <person name="Lamrabet M."/>
            <person name="Bouhnik O."/>
            <person name="Alami S."/>
            <person name="Wipf D."/>
            <person name="Courty P.E."/>
            <person name="Missbah El Idrissi M."/>
        </authorList>
    </citation>
    <scope>NUCLEOTIDE SEQUENCE</scope>
    <source>
        <strain evidence="1">LLZ17</strain>
    </source>
</reference>
<protein>
    <submittedName>
        <fullName evidence="1">Uncharacterized protein</fullName>
    </submittedName>
</protein>
<organism evidence="1">
    <name type="scientific">Bradyrhizobium sp. LLZ17</name>
    <dbReference type="NCBI Taxonomy" id="3239388"/>
    <lineage>
        <taxon>Bacteria</taxon>
        <taxon>Pseudomonadati</taxon>
        <taxon>Pseudomonadota</taxon>
        <taxon>Alphaproteobacteria</taxon>
        <taxon>Hyphomicrobiales</taxon>
        <taxon>Nitrobacteraceae</taxon>
        <taxon>Bradyrhizobium</taxon>
    </lineage>
</organism>
<dbReference type="AlphaFoldDB" id="A0AB39XRU0"/>
<name>A0AB39XRU0_9BRAD</name>
<accession>A0AB39XRU0</accession>
<dbReference type="EMBL" id="CP165734">
    <property type="protein sequence ID" value="XDV60634.1"/>
    <property type="molecule type" value="Genomic_DNA"/>
</dbReference>